<feature type="compositionally biased region" description="Basic and acidic residues" evidence="1">
    <location>
        <begin position="632"/>
        <end position="644"/>
    </location>
</feature>
<accession>A0A1I5KMG2</accession>
<dbReference type="EMBL" id="FOVH01000010">
    <property type="protein sequence ID" value="SFO86284.1"/>
    <property type="molecule type" value="Genomic_DNA"/>
</dbReference>
<evidence type="ECO:0000313" key="3">
    <source>
        <dbReference type="Proteomes" id="UP000183413"/>
    </source>
</evidence>
<feature type="region of interest" description="Disordered" evidence="1">
    <location>
        <begin position="621"/>
        <end position="644"/>
    </location>
</feature>
<keyword evidence="3" id="KW-1185">Reference proteome</keyword>
<sequence>MARRHLDGVRVDRRAEYVTRRWRRTAAGFAARALRAASGAEADGRHAVLPFIGGPLGARMAPVADTDGEVRLATLEITGDYAWMSGMVTAVVRDGVLVVGARARLIRDSRVIAEDLRVAALLCENPELEFVTRLKAGGEGQVGCVLSLGCAQAIAGDVAETYIRLARGDRVDGDRLSVPGYGHDPLREEALGTAEIKDVIRGSGFTIARAEPLSGELRRHARARVVRDGTVVAEALRIHYSARGERLEVSKTPFSFTYRPVIAESGEDGDLLIDLGFADMRPGDHVVAYGVPGLPQEQRVGLARVTRAPSSAGAPWFDVLHGSVPARCRIRLLRDGAVRAEGRWFGAVVGEEEFAQAVPGDLVEAYRRDGDVRKDDDQGGEGHGPPARREPAMPQPVFDPELPADVRAHLAAHPDVLEPAEASPPEPRRAWTVRGGRAKAQRLAREAHGRYLRGDDLDEQSRSLLLRAQTAVAVVRRSTVNGTGLLDDIRNAVALPDQEWEIARTLRTITELRAAQRAIDPERLTGSVTAVLRERQQALNTALASVTERVVALEAYAQRTRVADAAYAEWMTVQELTGRDDEYRELLARTVRDRLADEQVAAMTSEARRIQEALDASVRAARQAGEGLLPRSRRDGESPRTDRG</sequence>
<feature type="region of interest" description="Disordered" evidence="1">
    <location>
        <begin position="371"/>
        <end position="400"/>
    </location>
</feature>
<organism evidence="2 3">
    <name type="scientific">Actinomadura madurae</name>
    <dbReference type="NCBI Taxonomy" id="1993"/>
    <lineage>
        <taxon>Bacteria</taxon>
        <taxon>Bacillati</taxon>
        <taxon>Actinomycetota</taxon>
        <taxon>Actinomycetes</taxon>
        <taxon>Streptosporangiales</taxon>
        <taxon>Thermomonosporaceae</taxon>
        <taxon>Actinomadura</taxon>
    </lineage>
</organism>
<dbReference type="InParanoid" id="A0A1I5KMG2"/>
<evidence type="ECO:0000256" key="1">
    <source>
        <dbReference type="SAM" id="MobiDB-lite"/>
    </source>
</evidence>
<dbReference type="AlphaFoldDB" id="A0A1I5KMG2"/>
<dbReference type="STRING" id="1993.SAMN04489713_11065"/>
<evidence type="ECO:0000313" key="2">
    <source>
        <dbReference type="EMBL" id="SFO86284.1"/>
    </source>
</evidence>
<protein>
    <submittedName>
        <fullName evidence="2">Uncharacterized protein</fullName>
    </submittedName>
</protein>
<dbReference type="eggNOG" id="COG3064">
    <property type="taxonomic scope" value="Bacteria"/>
</dbReference>
<feature type="region of interest" description="Disordered" evidence="1">
    <location>
        <begin position="415"/>
        <end position="435"/>
    </location>
</feature>
<gene>
    <name evidence="2" type="ORF">SAMN04489713_11065</name>
</gene>
<proteinExistence type="predicted"/>
<dbReference type="Proteomes" id="UP000183413">
    <property type="component" value="Unassembled WGS sequence"/>
</dbReference>
<name>A0A1I5KMG2_9ACTN</name>
<reference evidence="2 3" key="1">
    <citation type="submission" date="2016-10" db="EMBL/GenBank/DDBJ databases">
        <authorList>
            <person name="de Groot N.N."/>
        </authorList>
    </citation>
    <scope>NUCLEOTIDE SEQUENCE [LARGE SCALE GENOMIC DNA]</scope>
    <source>
        <strain evidence="2 3">DSM 43067</strain>
    </source>
</reference>